<dbReference type="PROSITE" id="PS00018">
    <property type="entry name" value="EF_HAND_1"/>
    <property type="match status" value="1"/>
</dbReference>
<dbReference type="SMART" id="SM00449">
    <property type="entry name" value="SPRY"/>
    <property type="match status" value="1"/>
</dbReference>
<gene>
    <name evidence="3" type="ORF">QTG54_002741</name>
</gene>
<dbReference type="PROSITE" id="PS50188">
    <property type="entry name" value="B302_SPRY"/>
    <property type="match status" value="1"/>
</dbReference>
<dbReference type="InterPro" id="IPR043136">
    <property type="entry name" value="B30.2/SPRY_sf"/>
</dbReference>
<keyword evidence="4" id="KW-1185">Reference proteome</keyword>
<proteinExistence type="predicted"/>
<feature type="compositionally biased region" description="Polar residues" evidence="1">
    <location>
        <begin position="242"/>
        <end position="254"/>
    </location>
</feature>
<dbReference type="InterPro" id="IPR003877">
    <property type="entry name" value="SPRY_dom"/>
</dbReference>
<evidence type="ECO:0000256" key="1">
    <source>
        <dbReference type="SAM" id="MobiDB-lite"/>
    </source>
</evidence>
<feature type="compositionally biased region" description="Basic and acidic residues" evidence="1">
    <location>
        <begin position="1"/>
        <end position="11"/>
    </location>
</feature>
<feature type="domain" description="B30.2/SPRY" evidence="2">
    <location>
        <begin position="239"/>
        <end position="448"/>
    </location>
</feature>
<sequence>GTGDRSIRSDRPFPPNCRAIGSSSSSSHGGASLKSLSTWMKNHTPLRSRGNKRKNGRAPAHSMVRDLSPPPTPTRLYNRNRQFLTLSNSPLHARRSLHLPLTIPSPSRRSPLFRFLSSLSHHCDYVSSSNDSSFVDIDNEAADVDDIGSTISLDQNLSDVDDDDQIGVNDYGMTMIRHNGNGLLEQCKQKFGYNKSIKDNLRPFVIPTVVSVEGEVVSVDVTPRLVAYFEVTIVDQRDETSRSNATQHVPQQPQHHAGLHHNDNGIRHHRGHLPRPRRRNAPLGGHRALFAPLHAHDRVEGQAAVAPNNFGQQPPRLFHHDHDNANIVRPRQQRHDCVAIGLSTLSFNPQSRMPGWDEHSFGYHGDDGGIFHGHGDMLRRYGPSFGPGDTIGCGLEYSTRKIFFVKNGEFLGFAFEKIDKEMVERGLYPTVGVDTECPIHVNFGQMPFKFDWKGFGREKLYL</sequence>
<evidence type="ECO:0000313" key="3">
    <source>
        <dbReference type="EMBL" id="KAK1746134.1"/>
    </source>
</evidence>
<dbReference type="Gene3D" id="2.60.120.920">
    <property type="match status" value="1"/>
</dbReference>
<dbReference type="Pfam" id="PF00622">
    <property type="entry name" value="SPRY"/>
    <property type="match status" value="1"/>
</dbReference>
<feature type="compositionally biased region" description="Low complexity" evidence="1">
    <location>
        <begin position="21"/>
        <end position="37"/>
    </location>
</feature>
<dbReference type="AlphaFoldDB" id="A0AAD8YIG2"/>
<dbReference type="Proteomes" id="UP001224775">
    <property type="component" value="Unassembled WGS sequence"/>
</dbReference>
<evidence type="ECO:0000313" key="4">
    <source>
        <dbReference type="Proteomes" id="UP001224775"/>
    </source>
</evidence>
<accession>A0AAD8YIG2</accession>
<comment type="caution">
    <text evidence="3">The sequence shown here is derived from an EMBL/GenBank/DDBJ whole genome shotgun (WGS) entry which is preliminary data.</text>
</comment>
<reference evidence="3" key="1">
    <citation type="submission" date="2023-06" db="EMBL/GenBank/DDBJ databases">
        <title>Survivors Of The Sea: Transcriptome response of Skeletonema marinoi to long-term dormancy.</title>
        <authorList>
            <person name="Pinder M.I.M."/>
            <person name="Kourtchenko O."/>
            <person name="Robertson E.K."/>
            <person name="Larsson T."/>
            <person name="Maumus F."/>
            <person name="Osuna-Cruz C.M."/>
            <person name="Vancaester E."/>
            <person name="Stenow R."/>
            <person name="Vandepoele K."/>
            <person name="Ploug H."/>
            <person name="Bruchert V."/>
            <person name="Godhe A."/>
            <person name="Topel M."/>
        </authorList>
    </citation>
    <scope>NUCLEOTIDE SEQUENCE</scope>
    <source>
        <strain evidence="3">R05AC</strain>
    </source>
</reference>
<dbReference type="InterPro" id="IPR044736">
    <property type="entry name" value="Gid1/RanBPM/SPLA_SPRY"/>
</dbReference>
<evidence type="ECO:0000259" key="2">
    <source>
        <dbReference type="PROSITE" id="PS50188"/>
    </source>
</evidence>
<dbReference type="EMBL" id="JATAAI010000004">
    <property type="protein sequence ID" value="KAK1746134.1"/>
    <property type="molecule type" value="Genomic_DNA"/>
</dbReference>
<dbReference type="InterPro" id="IPR013320">
    <property type="entry name" value="ConA-like_dom_sf"/>
</dbReference>
<feature type="compositionally biased region" description="Basic residues" evidence="1">
    <location>
        <begin position="44"/>
        <end position="56"/>
    </location>
</feature>
<feature type="region of interest" description="Disordered" evidence="1">
    <location>
        <begin position="1"/>
        <end position="74"/>
    </location>
</feature>
<dbReference type="InterPro" id="IPR001870">
    <property type="entry name" value="B30.2/SPRY"/>
</dbReference>
<dbReference type="InterPro" id="IPR018247">
    <property type="entry name" value="EF_Hand_1_Ca_BS"/>
</dbReference>
<dbReference type="CDD" id="cd12885">
    <property type="entry name" value="SPRY_RanBP_like"/>
    <property type="match status" value="1"/>
</dbReference>
<feature type="non-terminal residue" evidence="3">
    <location>
        <position position="1"/>
    </location>
</feature>
<name>A0AAD8YIG2_9STRA</name>
<feature type="region of interest" description="Disordered" evidence="1">
    <location>
        <begin position="238"/>
        <end position="283"/>
    </location>
</feature>
<protein>
    <submittedName>
        <fullName evidence="3">Ran-binding protein</fullName>
    </submittedName>
</protein>
<dbReference type="PANTHER" id="PTHR12864">
    <property type="entry name" value="RAN BINDING PROTEIN 9-RELATED"/>
    <property type="match status" value="1"/>
</dbReference>
<organism evidence="3 4">
    <name type="scientific">Skeletonema marinoi</name>
    <dbReference type="NCBI Taxonomy" id="267567"/>
    <lineage>
        <taxon>Eukaryota</taxon>
        <taxon>Sar</taxon>
        <taxon>Stramenopiles</taxon>
        <taxon>Ochrophyta</taxon>
        <taxon>Bacillariophyta</taxon>
        <taxon>Coscinodiscophyceae</taxon>
        <taxon>Thalassiosirophycidae</taxon>
        <taxon>Thalassiosirales</taxon>
        <taxon>Skeletonemataceae</taxon>
        <taxon>Skeletonema</taxon>
        <taxon>Skeletonema marinoi-dohrnii complex</taxon>
    </lineage>
</organism>
<feature type="compositionally biased region" description="Basic residues" evidence="1">
    <location>
        <begin position="267"/>
        <end position="280"/>
    </location>
</feature>
<dbReference type="SUPFAM" id="SSF49899">
    <property type="entry name" value="Concanavalin A-like lectins/glucanases"/>
    <property type="match status" value="1"/>
</dbReference>
<dbReference type="InterPro" id="IPR050618">
    <property type="entry name" value="Ubq-SigPath_Reg"/>
</dbReference>